<keyword evidence="4 5" id="KW-0934">Plastid</keyword>
<name>A0A1C9CDV4_PORSO</name>
<dbReference type="GeneID" id="29073718"/>
<sequence>MINNLKILQAIKGKSLFKAISGIENSNVHSVLQLAQAAQITDSTYIDICADPKIIQSVKESCDNIVCVSITNIDKLDEIILSGIELIELGNFDHLYKEGFYITDQEILDITKKIRSSYPDIALCVTIPHTLTVEEQIRLAVKLERLNIDLIQTEGRIVPQYSKKLLFNVSRAFASLTSTYVLSQVVSVPIITASNLSELTSSMAIHYGASGIGVSKAIMQYSQLNEMVEKINSFKEGLSSNCYAINNISHSPIVNILTKAEDKVFYSI</sequence>
<evidence type="ECO:0000256" key="4">
    <source>
        <dbReference type="ARBA" id="ARBA00022640"/>
    </source>
</evidence>
<geneLocation type="plastid" evidence="5"/>
<dbReference type="GO" id="GO:0009536">
    <property type="term" value="C:plastid"/>
    <property type="evidence" value="ECO:0007669"/>
    <property type="project" value="UniProtKB-SubCell"/>
</dbReference>
<comment type="subcellular location">
    <subcellularLocation>
        <location evidence="1">Plastid</location>
    </subcellularLocation>
</comment>
<dbReference type="AlphaFoldDB" id="A0A1C9CDV4"/>
<dbReference type="PANTHER" id="PTHR36895">
    <property type="match status" value="1"/>
</dbReference>
<proteinExistence type="inferred from homology"/>
<reference evidence="5" key="1">
    <citation type="journal article" date="2016" name="BMC Biol.">
        <title>Parallel evolution of highly conserved plastid genome architecture in red seaweeds and seed plants.</title>
        <authorList>
            <person name="Lee J."/>
            <person name="Cho C.H."/>
            <person name="Park S.I."/>
            <person name="Choi J.W."/>
            <person name="Song H.S."/>
            <person name="West J.A."/>
            <person name="Bhattacharya D."/>
            <person name="Yoon H.S."/>
        </authorList>
    </citation>
    <scope>NUCLEOTIDE SEQUENCE</scope>
</reference>
<dbReference type="PANTHER" id="PTHR36895:SF1">
    <property type="entry name" value="YCF23 PROTEIN"/>
    <property type="match status" value="1"/>
</dbReference>
<dbReference type="SUPFAM" id="SSF51395">
    <property type="entry name" value="FMN-linked oxidoreductases"/>
    <property type="match status" value="1"/>
</dbReference>
<dbReference type="EMBL" id="KX284720">
    <property type="protein sequence ID" value="AOM66581.1"/>
    <property type="molecule type" value="Genomic_DNA"/>
</dbReference>
<evidence type="ECO:0000256" key="1">
    <source>
        <dbReference type="ARBA" id="ARBA00004474"/>
    </source>
</evidence>
<dbReference type="Pfam" id="PF04481">
    <property type="entry name" value="DUF561"/>
    <property type="match status" value="1"/>
</dbReference>
<comment type="similarity">
    <text evidence="2">Belongs to the ycf23 family.</text>
</comment>
<evidence type="ECO:0000256" key="3">
    <source>
        <dbReference type="ARBA" id="ARBA00021523"/>
    </source>
</evidence>
<evidence type="ECO:0000313" key="5">
    <source>
        <dbReference type="EMBL" id="AOM66581.1"/>
    </source>
</evidence>
<dbReference type="RefSeq" id="YP_009297238.1">
    <property type="nucleotide sequence ID" value="NC_031175.1"/>
</dbReference>
<protein>
    <recommendedName>
        <fullName evidence="3">Uncharacterized protein ycf23</fullName>
    </recommendedName>
</protein>
<dbReference type="InterPro" id="IPR007570">
    <property type="entry name" value="Uncharacterised_Ycf23"/>
</dbReference>
<gene>
    <name evidence="5" type="primary">ycf23</name>
    <name evidence="5" type="ORF">Psor_106</name>
</gene>
<organism evidence="5">
    <name type="scientific">Porphyridium sordidum</name>
    <name type="common">Red alga</name>
    <dbReference type="NCBI Taxonomy" id="28024"/>
    <lineage>
        <taxon>Eukaryota</taxon>
        <taxon>Rhodophyta</taxon>
        <taxon>Bangiophyceae</taxon>
        <taxon>Porphyridiales</taxon>
        <taxon>Porphyridiaceae</taxon>
        <taxon>Porphyridium</taxon>
    </lineage>
</organism>
<evidence type="ECO:0000256" key="2">
    <source>
        <dbReference type="ARBA" id="ARBA00009664"/>
    </source>
</evidence>
<accession>A0A1C9CDV4</accession>